<dbReference type="Proteomes" id="UP000095332">
    <property type="component" value="Unassembled WGS sequence"/>
</dbReference>
<feature type="transmembrane region" description="Helical" evidence="1">
    <location>
        <begin position="46"/>
        <end position="66"/>
    </location>
</feature>
<protein>
    <submittedName>
        <fullName evidence="5">Predicted membrane protein</fullName>
    </submittedName>
</protein>
<evidence type="ECO:0000313" key="5">
    <source>
        <dbReference type="EMBL" id="CUQ28173.1"/>
    </source>
</evidence>
<sequence length="258" mass="29368">MELMDMKDYDIDFKEKRTNGYLIATLFIIVGILFLLRNLGMIDPSLFDLLVSWPMLLVVSGIFTIFHRNPVGGMLLVGVGVYFLFPQLNWITNDFLRVYWPLGLILLGLVIMLKRKDSIRTKKHKRPFNHPPFGHRKPNDEINYETDNGFVSVDTTFNSVRHIVLDPVFKGADIDVSFGNVILDLKKTTLEADETIINIDSSFSGVVIYVPKGWLVRLKVGSFLAGCQDMRELTEATDMTHTLYICGDLSFSGLELRD</sequence>
<evidence type="ECO:0000313" key="6">
    <source>
        <dbReference type="Proteomes" id="UP000095332"/>
    </source>
</evidence>
<dbReference type="InterPro" id="IPR054331">
    <property type="entry name" value="LiaF_TM"/>
</dbReference>
<dbReference type="Pfam" id="PF09922">
    <property type="entry name" value="LiaF-like_C"/>
    <property type="match status" value="1"/>
</dbReference>
<name>A0A174V089_PARDI</name>
<feature type="domain" description="LiaF transmembrane" evidence="3">
    <location>
        <begin position="23"/>
        <end position="117"/>
    </location>
</feature>
<keyword evidence="1" id="KW-0812">Transmembrane</keyword>
<feature type="transmembrane region" description="Helical" evidence="1">
    <location>
        <begin position="21"/>
        <end position="40"/>
    </location>
</feature>
<dbReference type="EMBL" id="CYYK01000001">
    <property type="protein sequence ID" value="CUN33667.1"/>
    <property type="molecule type" value="Genomic_DNA"/>
</dbReference>
<evidence type="ECO:0000313" key="7">
    <source>
        <dbReference type="Proteomes" id="UP000095455"/>
    </source>
</evidence>
<feature type="transmembrane region" description="Helical" evidence="1">
    <location>
        <begin position="98"/>
        <end position="115"/>
    </location>
</feature>
<evidence type="ECO:0000313" key="4">
    <source>
        <dbReference type="EMBL" id="CUN33667.1"/>
    </source>
</evidence>
<accession>A0A174V089</accession>
<proteinExistence type="predicted"/>
<dbReference type="AlphaFoldDB" id="A0A174V089"/>
<organism evidence="5 6">
    <name type="scientific">Parabacteroides distasonis</name>
    <dbReference type="NCBI Taxonomy" id="823"/>
    <lineage>
        <taxon>Bacteria</taxon>
        <taxon>Pseudomonadati</taxon>
        <taxon>Bacteroidota</taxon>
        <taxon>Bacteroidia</taxon>
        <taxon>Bacteroidales</taxon>
        <taxon>Tannerellaceae</taxon>
        <taxon>Parabacteroides</taxon>
    </lineage>
</organism>
<keyword evidence="1" id="KW-0472">Membrane</keyword>
<dbReference type="EMBL" id="CZBM01000007">
    <property type="protein sequence ID" value="CUQ28173.1"/>
    <property type="molecule type" value="Genomic_DNA"/>
</dbReference>
<reference evidence="6 7" key="1">
    <citation type="submission" date="2015-09" db="EMBL/GenBank/DDBJ databases">
        <authorList>
            <consortium name="Pathogen Informatics"/>
        </authorList>
    </citation>
    <scope>NUCLEOTIDE SEQUENCE [LARGE SCALE GENOMIC DNA]</scope>
    <source>
        <strain evidence="4 7">2789STDY5608822</strain>
        <strain evidence="5 6">2789STDY5834948</strain>
    </source>
</reference>
<evidence type="ECO:0000259" key="2">
    <source>
        <dbReference type="Pfam" id="PF09922"/>
    </source>
</evidence>
<dbReference type="InterPro" id="IPR024425">
    <property type="entry name" value="LiaF-like_C"/>
</dbReference>
<feature type="transmembrane region" description="Helical" evidence="1">
    <location>
        <begin position="73"/>
        <end position="92"/>
    </location>
</feature>
<dbReference type="Proteomes" id="UP000095455">
    <property type="component" value="Unassembled WGS sequence"/>
</dbReference>
<keyword evidence="1" id="KW-1133">Transmembrane helix</keyword>
<evidence type="ECO:0000259" key="3">
    <source>
        <dbReference type="Pfam" id="PF22570"/>
    </source>
</evidence>
<evidence type="ECO:0000256" key="1">
    <source>
        <dbReference type="SAM" id="Phobius"/>
    </source>
</evidence>
<feature type="domain" description="Cell wall-active antibiotics response LiaF-like C-terminal" evidence="2">
    <location>
        <begin position="170"/>
        <end position="226"/>
    </location>
</feature>
<dbReference type="Pfam" id="PF22570">
    <property type="entry name" value="LiaF-TM"/>
    <property type="match status" value="1"/>
</dbReference>
<gene>
    <name evidence="4" type="ORF">ERS852380_00007</name>
    <name evidence="5" type="ORF">ERS852560_01989</name>
</gene>